<comment type="caution">
    <text evidence="3">The sequence shown here is derived from an EMBL/GenBank/DDBJ whole genome shotgun (WGS) entry which is preliminary data.</text>
</comment>
<protein>
    <submittedName>
        <fullName evidence="3">Nudix hydrolase 3</fullName>
        <ecNumber evidence="3">3.6.1.-</ecNumber>
    </submittedName>
</protein>
<keyword evidence="4" id="KW-1185">Reference proteome</keyword>
<dbReference type="Gene3D" id="3.30.540.30">
    <property type="match status" value="1"/>
</dbReference>
<organism evidence="3 4">
    <name type="scientific">Blattamonas nauphoetae</name>
    <dbReference type="NCBI Taxonomy" id="2049346"/>
    <lineage>
        <taxon>Eukaryota</taxon>
        <taxon>Metamonada</taxon>
        <taxon>Preaxostyla</taxon>
        <taxon>Oxymonadida</taxon>
        <taxon>Blattamonas</taxon>
    </lineage>
</organism>
<evidence type="ECO:0000256" key="2">
    <source>
        <dbReference type="ARBA" id="ARBA00022801"/>
    </source>
</evidence>
<dbReference type="PANTHER" id="PTHR23422">
    <property type="entry name" value="DIPEPTIDYL PEPTIDASE III-RELATED"/>
    <property type="match status" value="1"/>
</dbReference>
<keyword evidence="2 3" id="KW-0378">Hydrolase</keyword>
<dbReference type="Pfam" id="PF03571">
    <property type="entry name" value="Peptidase_M49"/>
    <property type="match status" value="1"/>
</dbReference>
<name>A0ABQ9Y084_9EUKA</name>
<evidence type="ECO:0000313" key="4">
    <source>
        <dbReference type="Proteomes" id="UP001281761"/>
    </source>
</evidence>
<dbReference type="EC" id="3.6.1.-" evidence="3"/>
<keyword evidence="1" id="KW-0479">Metal-binding</keyword>
<dbReference type="EMBL" id="JARBJD010000049">
    <property type="protein sequence ID" value="KAK2957128.1"/>
    <property type="molecule type" value="Genomic_DNA"/>
</dbReference>
<proteinExistence type="predicted"/>
<dbReference type="Proteomes" id="UP001281761">
    <property type="component" value="Unassembled WGS sequence"/>
</dbReference>
<evidence type="ECO:0000313" key="3">
    <source>
        <dbReference type="EMBL" id="KAK2957128.1"/>
    </source>
</evidence>
<sequence length="520" mass="58065">MELMEASRISNGIFLEQASHEGVSSIEQTEKDLKQALADGDSSKAQQLQKQLEALHTFGGPYAGPEGLNMLPGKDDTTPLEAGFYPKGTTKQDIDDYIVQHPEQKEAILDIITAVEADTDGKYKTIPFSERYKKYYVPICDHLDRAATILKEELPELSAFLYARSDALRHNKPLTETDIMWMKLPDTCPIDVVIGPIETYEDQIEGVKGSFQTVLFVRANEEMALLERLKALMNEMEMNIPIDAKYRQTKGQSESTTRIELYRAFHLGGCSATPSLTLAHNLPNDELVTAQYGNRNQFYTNIQSEKMKHILTPISHVVIAPEMLHYVTEDAFFLHTVLHELSHTLGPGYVQNDGTTTVKSCLTNLYSSIEECKADTLAHFFGLHLCSHPPADGVIFTREQINCLHVTQFASLFRSIRFGIDSAHAKGCVIQLNWIVANGGAFLVKSDSGIEFYSFDFPKFDAAIESLGAELLSIKVDGDRARAEKLIAEYGTTLSPTAQRMLNDLKTVPIDLRVTFVDDK</sequence>
<dbReference type="PANTHER" id="PTHR23422:SF9">
    <property type="entry name" value="ZN-DEPENDENT HYDROLASE"/>
    <property type="match status" value="1"/>
</dbReference>
<dbReference type="InterPro" id="IPR039461">
    <property type="entry name" value="Peptidase_M49"/>
</dbReference>
<reference evidence="3 4" key="1">
    <citation type="journal article" date="2022" name="bioRxiv">
        <title>Genomics of Preaxostyla Flagellates Illuminates Evolutionary Transitions and the Path Towards Mitochondrial Loss.</title>
        <authorList>
            <person name="Novak L.V.F."/>
            <person name="Treitli S.C."/>
            <person name="Pyrih J."/>
            <person name="Halakuc P."/>
            <person name="Pipaliya S.V."/>
            <person name="Vacek V."/>
            <person name="Brzon O."/>
            <person name="Soukal P."/>
            <person name="Eme L."/>
            <person name="Dacks J.B."/>
            <person name="Karnkowska A."/>
            <person name="Elias M."/>
            <person name="Hampl V."/>
        </authorList>
    </citation>
    <scope>NUCLEOTIDE SEQUENCE [LARGE SCALE GENOMIC DNA]</scope>
    <source>
        <strain evidence="3">NAU3</strain>
        <tissue evidence="3">Gut</tissue>
    </source>
</reference>
<accession>A0ABQ9Y084</accession>
<dbReference type="GO" id="GO:0016787">
    <property type="term" value="F:hydrolase activity"/>
    <property type="evidence" value="ECO:0007669"/>
    <property type="project" value="UniProtKB-KW"/>
</dbReference>
<evidence type="ECO:0000256" key="1">
    <source>
        <dbReference type="ARBA" id="ARBA00022723"/>
    </source>
</evidence>
<gene>
    <name evidence="3" type="ORF">BLNAU_7958</name>
</gene>